<dbReference type="PROSITE" id="PS52004">
    <property type="entry name" value="KS3_2"/>
    <property type="match status" value="1"/>
</dbReference>
<dbReference type="Pfam" id="PF02801">
    <property type="entry name" value="Ketoacyl-synt_C"/>
    <property type="match status" value="1"/>
</dbReference>
<dbReference type="Pfam" id="PF00698">
    <property type="entry name" value="Acyl_transf_1"/>
    <property type="match status" value="1"/>
</dbReference>
<dbReference type="Gene3D" id="1.10.1200.10">
    <property type="entry name" value="ACP-like"/>
    <property type="match status" value="1"/>
</dbReference>
<dbReference type="Pfam" id="PF14765">
    <property type="entry name" value="PS-DH"/>
    <property type="match status" value="1"/>
</dbReference>
<dbReference type="CDD" id="cd00833">
    <property type="entry name" value="PKS"/>
    <property type="match status" value="1"/>
</dbReference>
<dbReference type="InterPro" id="IPR014043">
    <property type="entry name" value="Acyl_transferase_dom"/>
</dbReference>
<dbReference type="Pfam" id="PF00550">
    <property type="entry name" value="PP-binding"/>
    <property type="match status" value="1"/>
</dbReference>
<evidence type="ECO:0000313" key="10">
    <source>
        <dbReference type="Proteomes" id="UP000664521"/>
    </source>
</evidence>
<dbReference type="GO" id="GO:0006633">
    <property type="term" value="P:fatty acid biosynthetic process"/>
    <property type="evidence" value="ECO:0007669"/>
    <property type="project" value="TreeGrafter"/>
</dbReference>
<evidence type="ECO:0000256" key="1">
    <source>
        <dbReference type="ARBA" id="ARBA00022450"/>
    </source>
</evidence>
<dbReference type="GO" id="GO:0004312">
    <property type="term" value="F:fatty acid synthase activity"/>
    <property type="evidence" value="ECO:0007669"/>
    <property type="project" value="TreeGrafter"/>
</dbReference>
<dbReference type="InterPro" id="IPR014030">
    <property type="entry name" value="Ketoacyl_synth_N"/>
</dbReference>
<dbReference type="FunFam" id="3.10.129.110:FF:000001">
    <property type="entry name" value="Sterigmatocystin biosynthesis polyketide synthase"/>
    <property type="match status" value="1"/>
</dbReference>
<feature type="region of interest" description="N-terminal hotdog fold" evidence="4">
    <location>
        <begin position="1328"/>
        <end position="1466"/>
    </location>
</feature>
<evidence type="ECO:0000256" key="5">
    <source>
        <dbReference type="SAM" id="MobiDB-lite"/>
    </source>
</evidence>
<evidence type="ECO:0000313" key="9">
    <source>
        <dbReference type="EMBL" id="CAF9934097.1"/>
    </source>
</evidence>
<evidence type="ECO:0000256" key="2">
    <source>
        <dbReference type="ARBA" id="ARBA00022553"/>
    </source>
</evidence>
<dbReference type="FunFam" id="3.40.366.10:FF:000017">
    <property type="entry name" value="Non-reducing polyketide synthase aptA"/>
    <property type="match status" value="1"/>
</dbReference>
<evidence type="ECO:0008006" key="11">
    <source>
        <dbReference type="Google" id="ProtNLM"/>
    </source>
</evidence>
<dbReference type="Pfam" id="PF22621">
    <property type="entry name" value="CurL-like_PKS_C"/>
    <property type="match status" value="1"/>
</dbReference>
<dbReference type="NCBIfam" id="TIGR04532">
    <property type="entry name" value="PT_fungal_PKS"/>
    <property type="match status" value="1"/>
</dbReference>
<keyword evidence="10" id="KW-1185">Reference proteome</keyword>
<feature type="domain" description="PKS/mFAS DH" evidence="8">
    <location>
        <begin position="1328"/>
        <end position="1641"/>
    </location>
</feature>
<dbReference type="Pfam" id="PF16073">
    <property type="entry name" value="SAT"/>
    <property type="match status" value="1"/>
</dbReference>
<dbReference type="InterPro" id="IPR020841">
    <property type="entry name" value="PKS_Beta-ketoAc_synthase_dom"/>
</dbReference>
<dbReference type="InterPro" id="IPR049551">
    <property type="entry name" value="PKS_DH_C"/>
</dbReference>
<dbReference type="Gene3D" id="3.40.47.10">
    <property type="match status" value="1"/>
</dbReference>
<dbReference type="InterPro" id="IPR030918">
    <property type="entry name" value="PT_fungal_PKS"/>
</dbReference>
<accession>A0A8H3G3U4</accession>
<dbReference type="PANTHER" id="PTHR43775">
    <property type="entry name" value="FATTY ACID SYNTHASE"/>
    <property type="match status" value="1"/>
</dbReference>
<dbReference type="SUPFAM" id="SSF55048">
    <property type="entry name" value="Probable ACP-binding domain of malonyl-CoA ACP transacylase"/>
    <property type="match status" value="1"/>
</dbReference>
<dbReference type="InterPro" id="IPR016035">
    <property type="entry name" value="Acyl_Trfase/lysoPLipase"/>
</dbReference>
<proteinExistence type="predicted"/>
<dbReference type="SUPFAM" id="SSF47336">
    <property type="entry name" value="ACP-like"/>
    <property type="match status" value="1"/>
</dbReference>
<protein>
    <recommendedName>
        <fullName evidence="11">Polyketide synthase</fullName>
    </recommendedName>
</protein>
<dbReference type="EMBL" id="CAJPDS010000072">
    <property type="protein sequence ID" value="CAF9934097.1"/>
    <property type="molecule type" value="Genomic_DNA"/>
</dbReference>
<dbReference type="GO" id="GO:0044550">
    <property type="term" value="P:secondary metabolite biosynthetic process"/>
    <property type="evidence" value="ECO:0007669"/>
    <property type="project" value="TreeGrafter"/>
</dbReference>
<dbReference type="InterPro" id="IPR001227">
    <property type="entry name" value="Ac_transferase_dom_sf"/>
</dbReference>
<dbReference type="InterPro" id="IPR049900">
    <property type="entry name" value="PKS_mFAS_DH"/>
</dbReference>
<dbReference type="Gene3D" id="3.10.129.110">
    <property type="entry name" value="Polyketide synthase dehydratase"/>
    <property type="match status" value="1"/>
</dbReference>
<sequence length="1799" mass="196068">MTPTSGLESPSESQQLRVIYFGNEFPPDDLQDLFRRFHIHNQNKQHSLLAQFIDRATSVVRQEVRHLPAELKKLLPPFRTIFDLADDAELRRGPLCGSIDGVLLCVVQLATFIGYHESRSHWDSRSGATCLAGQGTGLLATAAVSLSSTLAETPLVGAEIIRIAFRLGIVVADVSQNLQPRSSTDTSSPQTWAHIIPGVATEYVQKELDAIHTREKTPEASKIFISAQNRTSVTISGPPSRLQSLFRLSEIFRDRTVVALPVFGGLCHAGHIYGPSHVSQIVQGSSLDFSQAELPVRIPIFSTSTGKPFPAKTANGLLHCIIEEILTKQIQWDKVIGGIVTRAKDLAVSECQVFVFRASLPIYNLVTSLNAELQPFTATELDLMNWIAEPTIGQPEPRGTAQSKIAIVGMSCRMPGGATDTERFWQLLEQGLDVTRTIPADRFNVETHYDEAGKKINTSHTPYGCFIEEPGLFDAPFFNMSPREAQQTDPMQRLALVTAYEALERAGYVANRTRSTNLHRIGTFYGQASDDYREVNTAQEISTYFIPGGCRAFGPGRINYFFKFSGPSFSCDTACSSSLATIQAACTSLWNGDTDTVVAGGMNVLTNPDAFAGLSHGHFLSKKPGACKTWDCDADGYCRADGIGSIVLKRLEDAEADNDNILGVVLGAATNHSAEAISITHPHAGAQSYLYRQVMNMAGLNPLDVSFVEMHGTGTQAGDLVEIESISDVFAPATPTKHRSVKQPLHIGAVKSNVGHGEAAAGVTALLKVLLMLQKQKIPKHVGIKNSINPTFPKDLDKRNLHIPYQTVPWPHVAGKKRVAVVNNFSAAGGNTTLAIEEAPIREVVEVDPRSSHVVAVSAKSKVSFKGNIERLITYLDANPDVSLSNLSYTTTARRHHYNHRLAITVSEPAQLQKQLASYLESVDTYKPIPSTSSPSVVFAFTGQGASRRSMNLQLFHDSSYFRSQLCNLDALAERQGFPSFIPAIDGTYPEDHAHSPVITQLALVCTEIALAKYWGSLGVRPDVVIGHSLGEYAALHMAGVLSSSDAIFLVGQRAKLLQTKCQAGSHKMLAVRASLTQIKESAGDKPFEVACINSPRDTVLSGTVKEIEVLSRTLEEAGFKCFGLDVDFAFHSAQTDPILDDFEDISRTGVVFHAPALPIISPLLSKVVFDGKTVNSNYVRRATREPVNFLSALEAAHSIKTIDETIVWLEIGPHPVCMGFVKATLPSINVATPSFRRDEDNWRTLATSLSALHCAGVAVAWDEFHRPFEKGLRLLDLPTYAWNDKNYWIQYNGKWALTKGNTFYDTDSSIKPPSIVQQSSLRTSTVQRVVDESFDGNAGKVIIQSDLMEPDFYAAAYEHKINGCGVVTSSIHADIAFTLGEYLWKKLNPKAKEIPAMNICNLEVSKGLVAQKKAKTPQLIQVSASTGDIHGTGKVDLVWHNVLSSGAIAEEPFATAYIEYGSAAAWLASWAPYTHLVEGRMAELDRLAEQGTVNRLSHDMAYSLFATNFVDYTTKFRAMQAVTLNGLEACADVTLSTEKGGVWTVPPYFIDSVAHLAGFIMNVSDLMDTKNNFCITPGWNSMRLARPLVAGEKYQNYVKMIATAENSDIYLGDVYILQGGEIIGLVGGIKFRRYPRLLLSRFFSAPDDSGAVSKTSDANHVPVAAAKPSEVLVLSQTDSKPSASPQSEISNKAETSKVEKESSQLQAPTAGSDPDAAATTESDSTATKAIALVANEAALELSDLHDATSFAEIGVDSLMSLVISEKFREELDVIVSGKLFLEYPTVGYLRSWLVEYYG</sequence>
<organism evidence="9 10">
    <name type="scientific">Heterodermia speciosa</name>
    <dbReference type="NCBI Taxonomy" id="116794"/>
    <lineage>
        <taxon>Eukaryota</taxon>
        <taxon>Fungi</taxon>
        <taxon>Dikarya</taxon>
        <taxon>Ascomycota</taxon>
        <taxon>Pezizomycotina</taxon>
        <taxon>Lecanoromycetes</taxon>
        <taxon>OSLEUM clade</taxon>
        <taxon>Lecanoromycetidae</taxon>
        <taxon>Caliciales</taxon>
        <taxon>Physciaceae</taxon>
        <taxon>Heterodermia</taxon>
    </lineage>
</organism>
<evidence type="ECO:0000259" key="6">
    <source>
        <dbReference type="PROSITE" id="PS50075"/>
    </source>
</evidence>
<dbReference type="SMART" id="SM00827">
    <property type="entry name" value="PKS_AT"/>
    <property type="match status" value="1"/>
</dbReference>
<comment type="caution">
    <text evidence="9">The sequence shown here is derived from an EMBL/GenBank/DDBJ whole genome shotgun (WGS) entry which is preliminary data.</text>
</comment>
<dbReference type="PROSITE" id="PS50075">
    <property type="entry name" value="CARRIER"/>
    <property type="match status" value="1"/>
</dbReference>
<reference evidence="9" key="1">
    <citation type="submission" date="2021-03" db="EMBL/GenBank/DDBJ databases">
        <authorList>
            <person name="Tagirdzhanova G."/>
        </authorList>
    </citation>
    <scope>NUCLEOTIDE SEQUENCE</scope>
</reference>
<evidence type="ECO:0000259" key="7">
    <source>
        <dbReference type="PROSITE" id="PS52004"/>
    </source>
</evidence>
<dbReference type="InterPro" id="IPR036736">
    <property type="entry name" value="ACP-like_sf"/>
</dbReference>
<name>A0A8H3G3U4_9LECA</name>
<feature type="domain" description="Carrier" evidence="6">
    <location>
        <begin position="1721"/>
        <end position="1798"/>
    </location>
</feature>
<dbReference type="InterPro" id="IPR042104">
    <property type="entry name" value="PKS_dehydratase_sf"/>
</dbReference>
<keyword evidence="1" id="KW-0596">Phosphopantetheine</keyword>
<feature type="compositionally biased region" description="Low complexity" evidence="5">
    <location>
        <begin position="1713"/>
        <end position="1723"/>
    </location>
</feature>
<dbReference type="SMART" id="SM00825">
    <property type="entry name" value="PKS_KS"/>
    <property type="match status" value="1"/>
</dbReference>
<dbReference type="InterPro" id="IPR050091">
    <property type="entry name" value="PKS_NRPS_Biosynth_Enz"/>
</dbReference>
<dbReference type="Gene3D" id="3.40.366.10">
    <property type="entry name" value="Malonyl-Coenzyme A Acyl Carrier Protein, domain 2"/>
    <property type="match status" value="2"/>
</dbReference>
<feature type="active site" description="Proton acceptor; for dehydratase activity" evidence="4">
    <location>
        <position position="1360"/>
    </location>
</feature>
<dbReference type="SUPFAM" id="SSF53901">
    <property type="entry name" value="Thiolase-like"/>
    <property type="match status" value="1"/>
</dbReference>
<dbReference type="FunFam" id="1.10.1200.10:FF:000011">
    <property type="entry name" value="Sterigmatocystin biosynthesis polyketide synthase"/>
    <property type="match status" value="1"/>
</dbReference>
<dbReference type="PROSITE" id="PS52019">
    <property type="entry name" value="PKS_MFAS_DH"/>
    <property type="match status" value="1"/>
</dbReference>
<dbReference type="OrthoDB" id="329835at2759"/>
<dbReference type="FunFam" id="3.40.366.10:FF:000002">
    <property type="entry name" value="Probable polyketide synthase 2"/>
    <property type="match status" value="1"/>
</dbReference>
<dbReference type="InterPro" id="IPR014031">
    <property type="entry name" value="Ketoacyl_synth_C"/>
</dbReference>
<dbReference type="FunFam" id="3.40.47.10:FF:000031">
    <property type="entry name" value="Sterigmatocystin biosynthesis polyketide synthase"/>
    <property type="match status" value="1"/>
</dbReference>
<evidence type="ECO:0000256" key="4">
    <source>
        <dbReference type="PROSITE-ProRule" id="PRU01363"/>
    </source>
</evidence>
<dbReference type="SUPFAM" id="SSF52151">
    <property type="entry name" value="FabD/lysophospholipase-like"/>
    <property type="match status" value="1"/>
</dbReference>
<feature type="region of interest" description="C-terminal hotdog fold" evidence="4">
    <location>
        <begin position="1493"/>
        <end position="1641"/>
    </location>
</feature>
<feature type="domain" description="Ketosynthase family 3 (KS3)" evidence="7">
    <location>
        <begin position="402"/>
        <end position="838"/>
    </location>
</feature>
<dbReference type="Proteomes" id="UP000664521">
    <property type="component" value="Unassembled WGS sequence"/>
</dbReference>
<keyword evidence="2" id="KW-0597">Phosphoprotein</keyword>
<dbReference type="PANTHER" id="PTHR43775:SF37">
    <property type="entry name" value="SI:DKEY-61P9.11"/>
    <property type="match status" value="1"/>
</dbReference>
<dbReference type="InterPro" id="IPR009081">
    <property type="entry name" value="PP-bd_ACP"/>
</dbReference>
<feature type="active site" description="Proton donor; for dehydratase activity" evidence="4">
    <location>
        <position position="1552"/>
    </location>
</feature>
<dbReference type="Gene3D" id="3.30.70.3290">
    <property type="match status" value="1"/>
</dbReference>
<dbReference type="InterPro" id="IPR032088">
    <property type="entry name" value="SAT"/>
</dbReference>
<dbReference type="InterPro" id="IPR016039">
    <property type="entry name" value="Thiolase-like"/>
</dbReference>
<gene>
    <name evidence="9" type="ORF">HETSPECPRED_009105</name>
</gene>
<feature type="compositionally biased region" description="Polar residues" evidence="5">
    <location>
        <begin position="1675"/>
        <end position="1694"/>
    </location>
</feature>
<evidence type="ECO:0000259" key="8">
    <source>
        <dbReference type="PROSITE" id="PS52019"/>
    </source>
</evidence>
<dbReference type="Pfam" id="PF00109">
    <property type="entry name" value="ketoacyl-synt"/>
    <property type="match status" value="1"/>
</dbReference>
<dbReference type="InterPro" id="IPR016036">
    <property type="entry name" value="Malonyl_transacylase_ACP-bd"/>
</dbReference>
<feature type="region of interest" description="Disordered" evidence="5">
    <location>
        <begin position="1675"/>
        <end position="1723"/>
    </location>
</feature>
<evidence type="ECO:0000256" key="3">
    <source>
        <dbReference type="ARBA" id="ARBA00022679"/>
    </source>
</evidence>
<keyword evidence="3" id="KW-0808">Transferase</keyword>